<sequence>MNSNAIEDTVIVAPRRKPGHGNTGRITGATGNTLPATSSLDAGRTPASTGNGSDT</sequence>
<comment type="caution">
    <text evidence="2">The sequence shown here is derived from an EMBL/GenBank/DDBJ whole genome shotgun (WGS) entry which is preliminary data.</text>
</comment>
<organism evidence="2 3">
    <name type="scientific">Allokutzneria multivorans</name>
    <dbReference type="NCBI Taxonomy" id="1142134"/>
    <lineage>
        <taxon>Bacteria</taxon>
        <taxon>Bacillati</taxon>
        <taxon>Actinomycetota</taxon>
        <taxon>Actinomycetes</taxon>
        <taxon>Pseudonocardiales</taxon>
        <taxon>Pseudonocardiaceae</taxon>
        <taxon>Allokutzneria</taxon>
    </lineage>
</organism>
<feature type="region of interest" description="Disordered" evidence="1">
    <location>
        <begin position="1"/>
        <end position="55"/>
    </location>
</feature>
<keyword evidence="3" id="KW-1185">Reference proteome</keyword>
<name>A0ABP7SDX0_9PSEU</name>
<feature type="compositionally biased region" description="Polar residues" evidence="1">
    <location>
        <begin position="29"/>
        <end position="55"/>
    </location>
</feature>
<proteinExistence type="predicted"/>
<protein>
    <submittedName>
        <fullName evidence="2">Uncharacterized protein</fullName>
    </submittedName>
</protein>
<accession>A0ABP7SDX0</accession>
<reference evidence="3" key="1">
    <citation type="journal article" date="2019" name="Int. J. Syst. Evol. Microbiol.">
        <title>The Global Catalogue of Microorganisms (GCM) 10K type strain sequencing project: providing services to taxonomists for standard genome sequencing and annotation.</title>
        <authorList>
            <consortium name="The Broad Institute Genomics Platform"/>
            <consortium name="The Broad Institute Genome Sequencing Center for Infectious Disease"/>
            <person name="Wu L."/>
            <person name="Ma J."/>
        </authorList>
    </citation>
    <scope>NUCLEOTIDE SEQUENCE [LARGE SCALE GENOMIC DNA]</scope>
    <source>
        <strain evidence="3">JCM 17342</strain>
    </source>
</reference>
<evidence type="ECO:0000313" key="3">
    <source>
        <dbReference type="Proteomes" id="UP001501747"/>
    </source>
</evidence>
<evidence type="ECO:0000256" key="1">
    <source>
        <dbReference type="SAM" id="MobiDB-lite"/>
    </source>
</evidence>
<evidence type="ECO:0000313" key="2">
    <source>
        <dbReference type="EMBL" id="GAA4010399.1"/>
    </source>
</evidence>
<dbReference type="EMBL" id="BAABAL010000012">
    <property type="protein sequence ID" value="GAA4010399.1"/>
    <property type="molecule type" value="Genomic_DNA"/>
</dbReference>
<gene>
    <name evidence="2" type="ORF">GCM10022247_35740</name>
</gene>
<dbReference type="Proteomes" id="UP001501747">
    <property type="component" value="Unassembled WGS sequence"/>
</dbReference>